<comment type="similarity">
    <text evidence="1">Belongs to the peptidase C40 family.</text>
</comment>
<evidence type="ECO:0000256" key="2">
    <source>
        <dbReference type="ARBA" id="ARBA00022670"/>
    </source>
</evidence>
<dbReference type="Pfam" id="PF00877">
    <property type="entry name" value="NLPC_P60"/>
    <property type="match status" value="2"/>
</dbReference>
<keyword evidence="9" id="KW-1185">Reference proteome</keyword>
<reference evidence="8 9" key="1">
    <citation type="submission" date="2019-03" db="EMBL/GenBank/DDBJ databases">
        <title>Genomic Encyclopedia of Type Strains, Phase IV (KMG-IV): sequencing the most valuable type-strain genomes for metagenomic binning, comparative biology and taxonomic classification.</title>
        <authorList>
            <person name="Goeker M."/>
        </authorList>
    </citation>
    <scope>NUCLEOTIDE SEQUENCE [LARGE SCALE GENOMIC DNA]</scope>
    <source>
        <strain evidence="8 9">DSM 23802</strain>
    </source>
</reference>
<dbReference type="EMBL" id="SMAB01000004">
    <property type="protein sequence ID" value="TCS83600.1"/>
    <property type="molecule type" value="Genomic_DNA"/>
</dbReference>
<feature type="signal peptide" evidence="6">
    <location>
        <begin position="1"/>
        <end position="24"/>
    </location>
</feature>
<dbReference type="Proteomes" id="UP000295788">
    <property type="component" value="Unassembled WGS sequence"/>
</dbReference>
<feature type="chain" id="PRO_5038926452" evidence="6">
    <location>
        <begin position="25"/>
        <end position="336"/>
    </location>
</feature>
<keyword evidence="2" id="KW-0645">Protease</keyword>
<evidence type="ECO:0000256" key="5">
    <source>
        <dbReference type="SAM" id="MobiDB-lite"/>
    </source>
</evidence>
<evidence type="ECO:0000313" key="9">
    <source>
        <dbReference type="Proteomes" id="UP000295788"/>
    </source>
</evidence>
<proteinExistence type="inferred from homology"/>
<dbReference type="InterPro" id="IPR000064">
    <property type="entry name" value="NLP_P60_dom"/>
</dbReference>
<keyword evidence="4" id="KW-0788">Thiol protease</keyword>
<evidence type="ECO:0000256" key="3">
    <source>
        <dbReference type="ARBA" id="ARBA00022801"/>
    </source>
</evidence>
<feature type="domain" description="NlpC/P60" evidence="7">
    <location>
        <begin position="196"/>
        <end position="335"/>
    </location>
</feature>
<accession>A0A4R3KLC9</accession>
<keyword evidence="6" id="KW-0732">Signal</keyword>
<name>A0A4R3KLC9_9BACI</name>
<evidence type="ECO:0000256" key="4">
    <source>
        <dbReference type="ARBA" id="ARBA00022807"/>
    </source>
</evidence>
<dbReference type="SUPFAM" id="SSF54001">
    <property type="entry name" value="Cysteine proteinases"/>
    <property type="match status" value="2"/>
</dbReference>
<dbReference type="RefSeq" id="WP_132767565.1">
    <property type="nucleotide sequence ID" value="NZ_SMAB01000004.1"/>
</dbReference>
<sequence length="336" mass="36864">MRYQAKRLVALALAFTMVFGGSFAFWPGTSVQAATVSSTDISKQAISLIGTPYQYGGASPQTGFDTSGLVYYIYQKSGMNVPRTVKYQAFYGIHVERNQLQAGDVVFFSYKGDYPNFVGIYVGNGQFVSSVSGKVAIHSLTSVYYNSKYFGARRFITDGQAVAKPTTVVSNNTTSNTGSSSSNVPTTTHQSPTLTNQLADAIIQTGLKYWGVDYKFGADYDKDGSYLFDCSSFTQKVYGENGIKLPRSSRQQSTVGTYIKRSDIRKGDLLFFATAGKYVDGKPYVDHVGIAQEVLSNGTIKILHTYKPGLGVTTSMMYPNSGYWNKTFLFAKRVIQ</sequence>
<dbReference type="InterPro" id="IPR051202">
    <property type="entry name" value="Peptidase_C40"/>
</dbReference>
<dbReference type="Gene3D" id="3.90.1720.10">
    <property type="entry name" value="endopeptidase domain like (from Nostoc punctiforme)"/>
    <property type="match status" value="2"/>
</dbReference>
<evidence type="ECO:0000313" key="8">
    <source>
        <dbReference type="EMBL" id="TCS83600.1"/>
    </source>
</evidence>
<gene>
    <name evidence="8" type="ORF">EDD72_104155</name>
</gene>
<dbReference type="GO" id="GO:0008234">
    <property type="term" value="F:cysteine-type peptidase activity"/>
    <property type="evidence" value="ECO:0007669"/>
    <property type="project" value="UniProtKB-KW"/>
</dbReference>
<comment type="caution">
    <text evidence="8">The sequence shown here is derived from an EMBL/GenBank/DDBJ whole genome shotgun (WGS) entry which is preliminary data.</text>
</comment>
<dbReference type="PANTHER" id="PTHR47053:SF1">
    <property type="entry name" value="MUREIN DD-ENDOPEPTIDASE MEPH-RELATED"/>
    <property type="match status" value="1"/>
</dbReference>
<keyword evidence="3 8" id="KW-0378">Hydrolase</keyword>
<dbReference type="PROSITE" id="PS51935">
    <property type="entry name" value="NLPC_P60"/>
    <property type="match status" value="2"/>
</dbReference>
<dbReference type="AlphaFoldDB" id="A0A4R3KLC9"/>
<dbReference type="GO" id="GO:0006508">
    <property type="term" value="P:proteolysis"/>
    <property type="evidence" value="ECO:0007669"/>
    <property type="project" value="UniProtKB-KW"/>
</dbReference>
<dbReference type="PANTHER" id="PTHR47053">
    <property type="entry name" value="MUREIN DD-ENDOPEPTIDASE MEPH-RELATED"/>
    <property type="match status" value="1"/>
</dbReference>
<evidence type="ECO:0000259" key="7">
    <source>
        <dbReference type="PROSITE" id="PS51935"/>
    </source>
</evidence>
<organism evidence="8 9">
    <name type="scientific">Tepidibacillus fermentans</name>
    <dbReference type="NCBI Taxonomy" id="1281767"/>
    <lineage>
        <taxon>Bacteria</taxon>
        <taxon>Bacillati</taxon>
        <taxon>Bacillota</taxon>
        <taxon>Bacilli</taxon>
        <taxon>Bacillales</taxon>
        <taxon>Bacillaceae</taxon>
        <taxon>Tepidibacillus</taxon>
    </lineage>
</organism>
<feature type="region of interest" description="Disordered" evidence="5">
    <location>
        <begin position="167"/>
        <end position="191"/>
    </location>
</feature>
<dbReference type="OrthoDB" id="9813368at2"/>
<dbReference type="InterPro" id="IPR038765">
    <property type="entry name" value="Papain-like_cys_pep_sf"/>
</dbReference>
<feature type="domain" description="NlpC/P60" evidence="7">
    <location>
        <begin position="35"/>
        <end position="156"/>
    </location>
</feature>
<feature type="compositionally biased region" description="Low complexity" evidence="5">
    <location>
        <begin position="167"/>
        <end position="188"/>
    </location>
</feature>
<evidence type="ECO:0000256" key="1">
    <source>
        <dbReference type="ARBA" id="ARBA00007074"/>
    </source>
</evidence>
<protein>
    <submittedName>
        <fullName evidence="8">Cell wall-associated NlpC family hydrolase</fullName>
    </submittedName>
</protein>
<evidence type="ECO:0000256" key="6">
    <source>
        <dbReference type="SAM" id="SignalP"/>
    </source>
</evidence>